<accession>A0A9P5WWZ5</accession>
<proteinExistence type="predicted"/>
<dbReference type="Proteomes" id="UP000807342">
    <property type="component" value="Unassembled WGS sequence"/>
</dbReference>
<evidence type="ECO:0000313" key="1">
    <source>
        <dbReference type="EMBL" id="KAF9439376.1"/>
    </source>
</evidence>
<evidence type="ECO:0000313" key="2">
    <source>
        <dbReference type="Proteomes" id="UP000807342"/>
    </source>
</evidence>
<reference evidence="1" key="1">
    <citation type="submission" date="2020-11" db="EMBL/GenBank/DDBJ databases">
        <authorList>
            <consortium name="DOE Joint Genome Institute"/>
            <person name="Ahrendt S."/>
            <person name="Riley R."/>
            <person name="Andreopoulos W."/>
            <person name="Labutti K."/>
            <person name="Pangilinan J."/>
            <person name="Ruiz-Duenas F.J."/>
            <person name="Barrasa J.M."/>
            <person name="Sanchez-Garcia M."/>
            <person name="Camarero S."/>
            <person name="Miyauchi S."/>
            <person name="Serrano A."/>
            <person name="Linde D."/>
            <person name="Babiker R."/>
            <person name="Drula E."/>
            <person name="Ayuso-Fernandez I."/>
            <person name="Pacheco R."/>
            <person name="Padilla G."/>
            <person name="Ferreira P."/>
            <person name="Barriuso J."/>
            <person name="Kellner H."/>
            <person name="Castanera R."/>
            <person name="Alfaro M."/>
            <person name="Ramirez L."/>
            <person name="Pisabarro A.G."/>
            <person name="Kuo A."/>
            <person name="Tritt A."/>
            <person name="Lipzen A."/>
            <person name="He G."/>
            <person name="Yan M."/>
            <person name="Ng V."/>
            <person name="Cullen D."/>
            <person name="Martin F."/>
            <person name="Rosso M.-N."/>
            <person name="Henrissat B."/>
            <person name="Hibbett D."/>
            <person name="Martinez A.T."/>
            <person name="Grigoriev I.V."/>
        </authorList>
    </citation>
    <scope>NUCLEOTIDE SEQUENCE</scope>
    <source>
        <strain evidence="1">MF-IS2</strain>
    </source>
</reference>
<feature type="non-terminal residue" evidence="1">
    <location>
        <position position="1"/>
    </location>
</feature>
<protein>
    <submittedName>
        <fullName evidence="1">Uncharacterized protein</fullName>
    </submittedName>
</protein>
<name>A0A9P5WWZ5_9AGAR</name>
<gene>
    <name evidence="1" type="ORF">P691DRAFT_358404</name>
</gene>
<sequence length="235" mass="26594">KEFYQANAIAPTSNYRSVNIQWVPRDDDSRLDELCKNILGLAHHICWSLLIKYGHSWCTSCPLSNDGIRLLVDPPEIIDILRSICPDVFYADTDLTNQFLSWLDHAPKAIQEAVISRKSPISQLDTKRLFRSLHARPWCCYVVPGITWHIDIIVAGQDDDAFQWSHIKGELRVRGETHSFDLMEVVEAVSMETSRECMIRVVGVEPSGLSVVIGPFPARFGFGGDAFYVLPYSEV</sequence>
<organism evidence="1 2">
    <name type="scientific">Macrolepiota fuliginosa MF-IS2</name>
    <dbReference type="NCBI Taxonomy" id="1400762"/>
    <lineage>
        <taxon>Eukaryota</taxon>
        <taxon>Fungi</taxon>
        <taxon>Dikarya</taxon>
        <taxon>Basidiomycota</taxon>
        <taxon>Agaricomycotina</taxon>
        <taxon>Agaricomycetes</taxon>
        <taxon>Agaricomycetidae</taxon>
        <taxon>Agaricales</taxon>
        <taxon>Agaricineae</taxon>
        <taxon>Agaricaceae</taxon>
        <taxon>Macrolepiota</taxon>
    </lineage>
</organism>
<keyword evidence="2" id="KW-1185">Reference proteome</keyword>
<dbReference type="EMBL" id="MU154514">
    <property type="protein sequence ID" value="KAF9439376.1"/>
    <property type="molecule type" value="Genomic_DNA"/>
</dbReference>
<comment type="caution">
    <text evidence="1">The sequence shown here is derived from an EMBL/GenBank/DDBJ whole genome shotgun (WGS) entry which is preliminary data.</text>
</comment>
<dbReference type="AlphaFoldDB" id="A0A9P5WWZ5"/>